<evidence type="ECO:0000259" key="7">
    <source>
        <dbReference type="Pfam" id="PF07687"/>
    </source>
</evidence>
<feature type="repeat" description="WD" evidence="5">
    <location>
        <begin position="251"/>
        <end position="282"/>
    </location>
</feature>
<dbReference type="Gene3D" id="3.40.630.10">
    <property type="entry name" value="Zn peptidases"/>
    <property type="match status" value="2"/>
</dbReference>
<dbReference type="InterPro" id="IPR015943">
    <property type="entry name" value="WD40/YVTN_repeat-like_dom_sf"/>
</dbReference>
<organism evidence="8 9">
    <name type="scientific">Sordaria macrospora</name>
    <dbReference type="NCBI Taxonomy" id="5147"/>
    <lineage>
        <taxon>Eukaryota</taxon>
        <taxon>Fungi</taxon>
        <taxon>Dikarya</taxon>
        <taxon>Ascomycota</taxon>
        <taxon>Pezizomycotina</taxon>
        <taxon>Sordariomycetes</taxon>
        <taxon>Sordariomycetidae</taxon>
        <taxon>Sordariales</taxon>
        <taxon>Sordariaceae</taxon>
        <taxon>Sordaria</taxon>
    </lineage>
</organism>
<accession>A0A8S8ZIS1</accession>
<dbReference type="Gene3D" id="3.30.70.360">
    <property type="match status" value="1"/>
</dbReference>
<dbReference type="Gene3D" id="2.130.10.10">
    <property type="entry name" value="YVTN repeat-like/Quinoprotein amine dehydrogenase"/>
    <property type="match status" value="3"/>
</dbReference>
<evidence type="ECO:0000256" key="5">
    <source>
        <dbReference type="PROSITE-ProRule" id="PRU00221"/>
    </source>
</evidence>
<dbReference type="InterPro" id="IPR051458">
    <property type="entry name" value="Cyt/Met_Dipeptidase"/>
</dbReference>
<evidence type="ECO:0000256" key="1">
    <source>
        <dbReference type="ARBA" id="ARBA00006247"/>
    </source>
</evidence>
<sequence>MPDICYCDMGEHPEAKQPNGSSGILHIPCSPNSSTSSLTATTQEEPSRIPIIPRNFVWRLQGGRRASTSTNSTEPDQEDAMAAVDVVAMDGPINGVLRDSFDPWNRHNHRRQKGGGKWSATGQDADDDEVCKGCIKISRARASTALRDRKRAGSQESSSTLPTAARPNPNPANPTKQTPTTVTVTVTMPGTLQHSDLDDGGPKAVPDQLQELKHDGSVLSIAVSGDYIFTGTSKGQIVVWSLSTYQLVQTIQAHKRSVLCLFLSQDGKYLFSTACEPIINVWCPKTFTRLYEIYSTYDVGDVFSVVYSPQHETVYFGTQTQYIQWVGLKDEDRKVSHDSANHPDRRQHKFFDSRAVGGTSTPRRTEDYYSLIPRAETVLEVDPYAIEKYAHYGWVFCMQIAKGPTVLVDDDEEVLVSGGGDGTIKLWRLSDKGPGYHEDEDTKGSIQELMVLGEDDAESVMSLFVDGSFLYAGKLRGIIELWDLDTKQRLRVIHAHTGNINAVGLRFGLLWSASTDGFAAKHSAAHTADESNGTSQDVSQRYQCLSRWKAHDAKILSAAAATYQNHQLFITGANDNTVRIWHVNSAPAETEETEGEHEDMMIRSLRQFVSYKTVSSRPEFTEDCRKGATFLGSLFKRLGAQVEMLSSDGPHNPVVFAKFSGKLEPAEKRKRVLFYGHYDVVPADMAGENWKTDPFKLVGQNGYLYGRGVSDNKGPIIAALYAVSDLLQAKALDSDIIFLIEGEEESGSRGFEETIHKHKDLIGHIDYVLLANSYWLDDEVPCLTYGLRGVLHATVCVDSKHPDLHSGVDGSNMISEPLTDLTLLLGKLKGPKNKVNIPGFYDGILPITEEEELRYDDIASILIKRNATAGPVDALKRSLMARWREPNLTIHRYNVSGPDGSLISSHATANVSIRLVPGQEVEEVISKLKSFLKAEYEQFDSENTLTVRIDNKAEPWLGVPGNYIFRTLEEAVMRAWGSSSTSTPPSSSSPSDTESSSSDNEKANGVTLPPNATNGETTPTGAAAPKTRKPLYIREGGSIPPIRFLEKEFNAPAAHLPCGQASDSAHLHNERLRLVNLQKSREIFTTVFRKL</sequence>
<dbReference type="InterPro" id="IPR011650">
    <property type="entry name" value="Peptidase_M20_dimer"/>
</dbReference>
<comment type="caution">
    <text evidence="8">The sequence shown here is derived from an EMBL/GenBank/DDBJ whole genome shotgun (WGS) entry which is preliminary data.</text>
</comment>
<evidence type="ECO:0000313" key="8">
    <source>
        <dbReference type="EMBL" id="KAA8629040.1"/>
    </source>
</evidence>
<feature type="region of interest" description="Disordered" evidence="6">
    <location>
        <begin position="104"/>
        <end position="125"/>
    </location>
</feature>
<dbReference type="SUPFAM" id="SSF50998">
    <property type="entry name" value="Quinoprotein alcohol dehydrogenase-like"/>
    <property type="match status" value="1"/>
</dbReference>
<dbReference type="GO" id="GO:0008233">
    <property type="term" value="F:peptidase activity"/>
    <property type="evidence" value="ECO:0007669"/>
    <property type="project" value="UniProtKB-KW"/>
</dbReference>
<dbReference type="InterPro" id="IPR001680">
    <property type="entry name" value="WD40_rpt"/>
</dbReference>
<dbReference type="InterPro" id="IPR001261">
    <property type="entry name" value="ArgE/DapE_CS"/>
</dbReference>
<dbReference type="InterPro" id="IPR017149">
    <property type="entry name" value="GSH_degradosome_Dug2"/>
</dbReference>
<dbReference type="EMBL" id="NMPR01000152">
    <property type="protein sequence ID" value="KAA8629040.1"/>
    <property type="molecule type" value="Genomic_DNA"/>
</dbReference>
<dbReference type="SMART" id="SM00320">
    <property type="entry name" value="WD40"/>
    <property type="match status" value="5"/>
</dbReference>
<feature type="repeat" description="WD" evidence="5">
    <location>
        <begin position="548"/>
        <end position="591"/>
    </location>
</feature>
<dbReference type="PIRSF" id="PIRSF037237">
    <property type="entry name" value="Peptidase_WD_repeats_DUG2"/>
    <property type="match status" value="1"/>
</dbReference>
<dbReference type="GO" id="GO:0006751">
    <property type="term" value="P:glutathione catabolic process"/>
    <property type="evidence" value="ECO:0007669"/>
    <property type="project" value="InterPro"/>
</dbReference>
<dbReference type="GO" id="GO:0006508">
    <property type="term" value="P:proteolysis"/>
    <property type="evidence" value="ECO:0007669"/>
    <property type="project" value="UniProtKB-KW"/>
</dbReference>
<dbReference type="SUPFAM" id="SSF53187">
    <property type="entry name" value="Zn-dependent exopeptidases"/>
    <property type="match status" value="1"/>
</dbReference>
<feature type="repeat" description="WD" evidence="5">
    <location>
        <begin position="405"/>
        <end position="430"/>
    </location>
</feature>
<dbReference type="Pfam" id="PF00400">
    <property type="entry name" value="WD40"/>
    <property type="match status" value="3"/>
</dbReference>
<dbReference type="InterPro" id="IPR002933">
    <property type="entry name" value="Peptidase_M20"/>
</dbReference>
<feature type="region of interest" description="Disordered" evidence="6">
    <location>
        <begin position="142"/>
        <end position="180"/>
    </location>
</feature>
<feature type="domain" description="Peptidase M20 dimerisation" evidence="7">
    <location>
        <begin position="785"/>
        <end position="938"/>
    </location>
</feature>
<evidence type="ECO:0000256" key="4">
    <source>
        <dbReference type="ARBA" id="ARBA00022801"/>
    </source>
</evidence>
<feature type="compositionally biased region" description="Polar residues" evidence="6">
    <location>
        <begin position="30"/>
        <end position="44"/>
    </location>
</feature>
<comment type="similarity">
    <text evidence="1">Belongs to the peptidase M20A family.</text>
</comment>
<feature type="repeat" description="WD" evidence="5">
    <location>
        <begin position="211"/>
        <end position="250"/>
    </location>
</feature>
<evidence type="ECO:0000256" key="3">
    <source>
        <dbReference type="ARBA" id="ARBA00022723"/>
    </source>
</evidence>
<proteinExistence type="inferred from homology"/>
<dbReference type="VEuPathDB" id="FungiDB:SMAC_03339"/>
<dbReference type="PROSITE" id="PS50082">
    <property type="entry name" value="WD_REPEATS_2"/>
    <property type="match status" value="4"/>
</dbReference>
<evidence type="ECO:0000256" key="6">
    <source>
        <dbReference type="SAM" id="MobiDB-lite"/>
    </source>
</evidence>
<keyword evidence="2" id="KW-0645">Protease</keyword>
<feature type="compositionally biased region" description="Low complexity" evidence="6">
    <location>
        <begin position="160"/>
        <end position="180"/>
    </location>
</feature>
<feature type="region of interest" description="Disordered" evidence="6">
    <location>
        <begin position="976"/>
        <end position="1033"/>
    </location>
</feature>
<keyword evidence="4" id="KW-0378">Hydrolase</keyword>
<keyword evidence="5" id="KW-0853">WD repeat</keyword>
<feature type="compositionally biased region" description="Low complexity" evidence="6">
    <location>
        <begin position="978"/>
        <end position="998"/>
    </location>
</feature>
<reference evidence="8 9" key="1">
    <citation type="submission" date="2017-07" db="EMBL/GenBank/DDBJ databases">
        <title>Genome sequence of the Sordaria macrospora wild type strain R19027.</title>
        <authorList>
            <person name="Nowrousian M."/>
            <person name="Teichert I."/>
            <person name="Kueck U."/>
        </authorList>
    </citation>
    <scope>NUCLEOTIDE SEQUENCE [LARGE SCALE GENOMIC DNA]</scope>
    <source>
        <strain evidence="8 9">R19027</strain>
        <tissue evidence="8">Mycelium</tissue>
    </source>
</reference>
<feature type="region of interest" description="Disordered" evidence="6">
    <location>
        <begin position="12"/>
        <end position="46"/>
    </location>
</feature>
<dbReference type="AlphaFoldDB" id="A0A8S8ZIS1"/>
<dbReference type="PANTHER" id="PTHR43270:SF8">
    <property type="entry name" value="DI- AND TRIPEPTIDASE DUG2-RELATED"/>
    <property type="match status" value="1"/>
</dbReference>
<dbReference type="InterPro" id="IPR011047">
    <property type="entry name" value="Quinoprotein_ADH-like_sf"/>
</dbReference>
<dbReference type="OMA" id="HATVCVD"/>
<protein>
    <recommendedName>
        <fullName evidence="7">Peptidase M20 dimerisation domain-containing protein</fullName>
    </recommendedName>
</protein>
<dbReference type="Pfam" id="PF01546">
    <property type="entry name" value="Peptidase_M20"/>
    <property type="match status" value="1"/>
</dbReference>
<name>A0A8S8ZIS1_SORMA</name>
<dbReference type="Proteomes" id="UP000433876">
    <property type="component" value="Unassembled WGS sequence"/>
</dbReference>
<evidence type="ECO:0000256" key="2">
    <source>
        <dbReference type="ARBA" id="ARBA00022670"/>
    </source>
</evidence>
<dbReference type="PANTHER" id="PTHR43270">
    <property type="entry name" value="BETA-ALA-HIS DIPEPTIDASE"/>
    <property type="match status" value="1"/>
</dbReference>
<dbReference type="GO" id="GO:0046872">
    <property type="term" value="F:metal ion binding"/>
    <property type="evidence" value="ECO:0007669"/>
    <property type="project" value="UniProtKB-KW"/>
</dbReference>
<evidence type="ECO:0000313" key="9">
    <source>
        <dbReference type="Proteomes" id="UP000433876"/>
    </source>
</evidence>
<gene>
    <name evidence="8" type="ORF">SMACR_03339</name>
</gene>
<feature type="compositionally biased region" description="Polar residues" evidence="6">
    <location>
        <begin position="1010"/>
        <end position="1020"/>
    </location>
</feature>
<dbReference type="PROSITE" id="PS00758">
    <property type="entry name" value="ARGE_DAPE_CPG2_1"/>
    <property type="match status" value="1"/>
</dbReference>
<keyword evidence="3" id="KW-0479">Metal-binding</keyword>
<dbReference type="Pfam" id="PF07687">
    <property type="entry name" value="M20_dimer"/>
    <property type="match status" value="1"/>
</dbReference>